<feature type="region of interest" description="Disordered" evidence="1">
    <location>
        <begin position="534"/>
        <end position="588"/>
    </location>
</feature>
<name>A0ABQ9XP54_9EUKA</name>
<evidence type="ECO:0000313" key="4">
    <source>
        <dbReference type="Proteomes" id="UP001281761"/>
    </source>
</evidence>
<keyword evidence="2" id="KW-0812">Transmembrane</keyword>
<evidence type="ECO:0000256" key="1">
    <source>
        <dbReference type="SAM" id="MobiDB-lite"/>
    </source>
</evidence>
<dbReference type="EMBL" id="JARBJD010000093">
    <property type="protein sequence ID" value="KAK2953309.1"/>
    <property type="molecule type" value="Genomic_DNA"/>
</dbReference>
<feature type="compositionally biased region" description="Low complexity" evidence="1">
    <location>
        <begin position="486"/>
        <end position="495"/>
    </location>
</feature>
<keyword evidence="4" id="KW-1185">Reference proteome</keyword>
<feature type="region of interest" description="Disordered" evidence="1">
    <location>
        <begin position="472"/>
        <end position="505"/>
    </location>
</feature>
<sequence>MVTPPHHFIEWITPAERSEDTERKILLFLQGIPSLEVAHQPESIRRITQFVKSKHETNVLTVAESSPFIPALVERLTLLVPLTQSTLNRCFFLLLLDAVVSLWPSIVSHFTDMLIESIVGSFFILRNSPNGDANAELAFFYHSHHTLLFLHRLLSTEQFPISLFNDHPHFVNILKSFIRISLPNPEIFQTVIEICRYLVPTPPLWLAIAKMMIVDPFDTTRGPESFNSYLVRHLNVSLVNVHTLLTTSLESRCDPPSQQHIHDLAHLAAQLQYVSHILELTNHLSPALSYDIHIPNLDPQTVRFRSMFSTHVNILRTIAQIHFHYAEDDDPYKQVISNCLELRQNTWHDLYQILDNCPTDTLHDAFSRADAFPVVDLVPTTVTNRDSPILDFFASSVIVVVTNVPAFKEYCMDVQIDVKLRDWMDKILPADPVISNFEYLVDLLHPTNRATPISTSESQNSLLEEQDDNSISICRDHSPHHHNRRNSSPISARSTTSDEDDRDSQEWGGELLLETPFGTQLLFQSFVESEHYHRHRRRSSAGRGTEADPSLQDDSSIRNEPPREESLPIPDDPSVEVDPSNGGIPLNRGIAAGEEQRSPECYDCHAMDEVTDALIKQYPASSYCFIVDVNCTPSNYVVRDDDVDPVDTDEISFPKCAGMVFGGVVLFIAGTALLTIFR</sequence>
<protein>
    <submittedName>
        <fullName evidence="3">Uncharacterized protein</fullName>
    </submittedName>
</protein>
<keyword evidence="2" id="KW-1133">Transmembrane helix</keyword>
<reference evidence="3 4" key="1">
    <citation type="journal article" date="2022" name="bioRxiv">
        <title>Genomics of Preaxostyla Flagellates Illuminates Evolutionary Transitions and the Path Towards Mitochondrial Loss.</title>
        <authorList>
            <person name="Novak L.V.F."/>
            <person name="Treitli S.C."/>
            <person name="Pyrih J."/>
            <person name="Halakuc P."/>
            <person name="Pipaliya S.V."/>
            <person name="Vacek V."/>
            <person name="Brzon O."/>
            <person name="Soukal P."/>
            <person name="Eme L."/>
            <person name="Dacks J.B."/>
            <person name="Karnkowska A."/>
            <person name="Elias M."/>
            <person name="Hampl V."/>
        </authorList>
    </citation>
    <scope>NUCLEOTIDE SEQUENCE [LARGE SCALE GENOMIC DNA]</scope>
    <source>
        <strain evidence="3">NAU3</strain>
        <tissue evidence="3">Gut</tissue>
    </source>
</reference>
<feature type="compositionally biased region" description="Basic and acidic residues" evidence="1">
    <location>
        <begin position="555"/>
        <end position="566"/>
    </location>
</feature>
<organism evidence="3 4">
    <name type="scientific">Blattamonas nauphoetae</name>
    <dbReference type="NCBI Taxonomy" id="2049346"/>
    <lineage>
        <taxon>Eukaryota</taxon>
        <taxon>Metamonada</taxon>
        <taxon>Preaxostyla</taxon>
        <taxon>Oxymonadida</taxon>
        <taxon>Blattamonas</taxon>
    </lineage>
</organism>
<comment type="caution">
    <text evidence="3">The sequence shown here is derived from an EMBL/GenBank/DDBJ whole genome shotgun (WGS) entry which is preliminary data.</text>
</comment>
<keyword evidence="2" id="KW-0472">Membrane</keyword>
<accession>A0ABQ9XP54</accession>
<evidence type="ECO:0000313" key="3">
    <source>
        <dbReference type="EMBL" id="KAK2953309.1"/>
    </source>
</evidence>
<proteinExistence type="predicted"/>
<gene>
    <name evidence="3" type="ORF">BLNAU_11772</name>
</gene>
<dbReference type="Proteomes" id="UP001281761">
    <property type="component" value="Unassembled WGS sequence"/>
</dbReference>
<feature type="transmembrane region" description="Helical" evidence="2">
    <location>
        <begin position="657"/>
        <end position="677"/>
    </location>
</feature>
<evidence type="ECO:0000256" key="2">
    <source>
        <dbReference type="SAM" id="Phobius"/>
    </source>
</evidence>